<feature type="domain" description="Glycosyl hydrolase family 13 catalytic" evidence="4">
    <location>
        <begin position="52"/>
        <end position="455"/>
    </location>
</feature>
<dbReference type="CDD" id="cd11356">
    <property type="entry name" value="AmyAc_Sucrose_phosphorylase-like_1"/>
    <property type="match status" value="1"/>
</dbReference>
<evidence type="ECO:0000256" key="2">
    <source>
        <dbReference type="ARBA" id="ARBA00022679"/>
    </source>
</evidence>
<dbReference type="KEGG" id="amuc:Pan181_46740"/>
<dbReference type="SUPFAM" id="SSF51445">
    <property type="entry name" value="(Trans)glycosidases"/>
    <property type="match status" value="1"/>
</dbReference>
<evidence type="ECO:0000256" key="3">
    <source>
        <dbReference type="PIRSR" id="PIRSR003059-2"/>
    </source>
</evidence>
<accession>A0A518AUP4</accession>
<dbReference type="GO" id="GO:0009018">
    <property type="term" value="F:sucrose phosphorylase activity"/>
    <property type="evidence" value="ECO:0007669"/>
    <property type="project" value="UniProtKB-EC"/>
</dbReference>
<dbReference type="SMART" id="SM00642">
    <property type="entry name" value="Aamy"/>
    <property type="match status" value="1"/>
</dbReference>
<dbReference type="OrthoDB" id="9805159at2"/>
<protein>
    <submittedName>
        <fullName evidence="5">Sucrose phosphorylase</fullName>
        <ecNumber evidence="5">2.4.1.7</ecNumber>
    </submittedName>
</protein>
<feature type="binding site" evidence="3">
    <location>
        <begin position="340"/>
        <end position="341"/>
    </location>
    <ligand>
        <name>substrate</name>
    </ligand>
</feature>
<organism evidence="5 6">
    <name type="scientific">Aeoliella mucimassa</name>
    <dbReference type="NCBI Taxonomy" id="2527972"/>
    <lineage>
        <taxon>Bacteria</taxon>
        <taxon>Pseudomonadati</taxon>
        <taxon>Planctomycetota</taxon>
        <taxon>Planctomycetia</taxon>
        <taxon>Pirellulales</taxon>
        <taxon>Lacipirellulaceae</taxon>
        <taxon>Aeoliella</taxon>
    </lineage>
</organism>
<dbReference type="InterPro" id="IPR017853">
    <property type="entry name" value="GH"/>
</dbReference>
<feature type="binding site" evidence="3">
    <location>
        <position position="100"/>
    </location>
    <ligand>
        <name>substrate</name>
    </ligand>
</feature>
<dbReference type="Proteomes" id="UP000315750">
    <property type="component" value="Chromosome"/>
</dbReference>
<evidence type="ECO:0000259" key="4">
    <source>
        <dbReference type="SMART" id="SM00642"/>
    </source>
</evidence>
<name>A0A518AUP4_9BACT</name>
<evidence type="ECO:0000256" key="1">
    <source>
        <dbReference type="ARBA" id="ARBA00022676"/>
    </source>
</evidence>
<dbReference type="PANTHER" id="PTHR38784">
    <property type="entry name" value="SUCROSE PHOSPHORYLASE"/>
    <property type="match status" value="1"/>
</dbReference>
<dbReference type="PIRSF" id="PIRSF003059">
    <property type="entry name" value="Sucrose_phosphorylase"/>
    <property type="match status" value="1"/>
</dbReference>
<feature type="binding site" evidence="3">
    <location>
        <position position="138"/>
    </location>
    <ligand>
        <name>substrate</name>
    </ligand>
</feature>
<dbReference type="EC" id="2.4.1.7" evidence="5"/>
<dbReference type="RefSeq" id="WP_145250419.1">
    <property type="nucleotide sequence ID" value="NZ_CP036278.1"/>
</dbReference>
<dbReference type="AlphaFoldDB" id="A0A518AUP4"/>
<proteinExistence type="predicted"/>
<dbReference type="InterPro" id="IPR045857">
    <property type="entry name" value="O16G_dom_2"/>
</dbReference>
<feature type="binding site" evidence="3">
    <location>
        <begin position="231"/>
        <end position="233"/>
    </location>
    <ligand>
        <name>substrate</name>
    </ligand>
</feature>
<evidence type="ECO:0000313" key="6">
    <source>
        <dbReference type="Proteomes" id="UP000315750"/>
    </source>
</evidence>
<dbReference type="GO" id="GO:0005975">
    <property type="term" value="P:carbohydrate metabolic process"/>
    <property type="evidence" value="ECO:0007669"/>
    <property type="project" value="InterPro"/>
</dbReference>
<dbReference type="InterPro" id="IPR016377">
    <property type="entry name" value="Sucrose_GGa_phosphorylase-rel"/>
</dbReference>
<keyword evidence="1 5" id="KW-0328">Glycosyltransferase</keyword>
<reference evidence="5 6" key="1">
    <citation type="submission" date="2019-02" db="EMBL/GenBank/DDBJ databases">
        <title>Deep-cultivation of Planctomycetes and their phenomic and genomic characterization uncovers novel biology.</title>
        <authorList>
            <person name="Wiegand S."/>
            <person name="Jogler M."/>
            <person name="Boedeker C."/>
            <person name="Pinto D."/>
            <person name="Vollmers J."/>
            <person name="Rivas-Marin E."/>
            <person name="Kohn T."/>
            <person name="Peeters S.H."/>
            <person name="Heuer A."/>
            <person name="Rast P."/>
            <person name="Oberbeckmann S."/>
            <person name="Bunk B."/>
            <person name="Jeske O."/>
            <person name="Meyerdierks A."/>
            <person name="Storesund J.E."/>
            <person name="Kallscheuer N."/>
            <person name="Luecker S."/>
            <person name="Lage O.M."/>
            <person name="Pohl T."/>
            <person name="Merkel B.J."/>
            <person name="Hornburger P."/>
            <person name="Mueller R.-W."/>
            <person name="Bruemmer F."/>
            <person name="Labrenz M."/>
            <person name="Spormann A.M."/>
            <person name="Op den Camp H."/>
            <person name="Overmann J."/>
            <person name="Amann R."/>
            <person name="Jetten M.S.M."/>
            <person name="Mascher T."/>
            <person name="Medema M.H."/>
            <person name="Devos D.P."/>
            <person name="Kaster A.-K."/>
            <person name="Ovreas L."/>
            <person name="Rohde M."/>
            <person name="Galperin M.Y."/>
            <person name="Jogler C."/>
        </authorList>
    </citation>
    <scope>NUCLEOTIDE SEQUENCE [LARGE SCALE GENOMIC DNA]</scope>
    <source>
        <strain evidence="5 6">Pan181</strain>
    </source>
</reference>
<dbReference type="Gene3D" id="3.20.20.80">
    <property type="entry name" value="Glycosidases"/>
    <property type="match status" value="1"/>
</dbReference>
<dbReference type="Gene3D" id="3.90.400.10">
    <property type="entry name" value="Oligo-1,6-glucosidase, Domain 2"/>
    <property type="match status" value="1"/>
</dbReference>
<dbReference type="InterPro" id="IPR033746">
    <property type="entry name" value="GGa_phosphorylase"/>
</dbReference>
<dbReference type="Pfam" id="PF00128">
    <property type="entry name" value="Alpha-amylase"/>
    <property type="match status" value="1"/>
</dbReference>
<dbReference type="InterPro" id="IPR006047">
    <property type="entry name" value="GH13_cat_dom"/>
</dbReference>
<keyword evidence="2 5" id="KW-0808">Transferase</keyword>
<keyword evidence="6" id="KW-1185">Reference proteome</keyword>
<feature type="binding site" evidence="3">
    <location>
        <position position="450"/>
    </location>
    <ligand>
        <name>substrate</name>
    </ligand>
</feature>
<evidence type="ECO:0000313" key="5">
    <source>
        <dbReference type="EMBL" id="QDU58438.1"/>
    </source>
</evidence>
<dbReference type="PANTHER" id="PTHR38784:SF1">
    <property type="entry name" value="SUCROSE PHOSPHORYLASE"/>
    <property type="match status" value="1"/>
</dbReference>
<dbReference type="EMBL" id="CP036278">
    <property type="protein sequence ID" value="QDU58438.1"/>
    <property type="molecule type" value="Genomic_DNA"/>
</dbReference>
<gene>
    <name evidence="5" type="primary">gtfA</name>
    <name evidence="5" type="ORF">Pan181_46740</name>
</gene>
<sequence>MSNNPDAPTFLDRLRVLYGERATEIAPQVEALVDEYRTSDSASSSALWSERDVVLITYADILRSEQASPLSTLCQWMVERGHAERINVVHLLPFCPYSSDDGFSVIDYLAVDPEAGTWNDIAKLGEAVDLMFDLVLNHISQHSEWFQKYLAGESPYDRFFVEADPTIDWSQVVRPRSLPLLTEVQTSRGPRHVWTTFSDDQIDLNYEEPEVLLRMLQVLLEYAKRGARIIRLDAIAFLWKEQGTNCLHLPETHEAVKLMRDVVAAALPGTILLTETNVPHQENVSYFGSGDEAQMVYQFSLPPLLLDAMTSGDAVYLRNWLANLAPPPAGCTFFNFTASHDGIGVRPLEGLVPDERLEAVVAAVRARGGRINTRRRPDGTDAPYELNITYVDAVSPTTADEPAEVELHARRFLTTQAVMLSLPGMPAVYFHSLVGTQNDYAGVEQSGINRRINRHKYDLPELEQHLSGDNSLAARIHQGYEQLLAVRTAHPAFHPEAAITLLDTSSDAVLAVERVSLDGDERIIALANFGPEVTLPLAAFAGTATQFRSLLADDPSLLPADGSITLPAGGSAWLLERS</sequence>